<dbReference type="EC" id="1.-.-.-" evidence="1"/>
<reference evidence="1" key="1">
    <citation type="submission" date="2014-01" db="EMBL/GenBank/DDBJ databases">
        <authorList>
            <person name="Brown-Elliot B."/>
            <person name="Wallace R."/>
            <person name="Lenaerts A."/>
            <person name="Ordway D."/>
            <person name="DeGroote M.A."/>
            <person name="Parker T."/>
            <person name="Sizemore C."/>
            <person name="Tallon L.J."/>
            <person name="Sadzewicz L.K."/>
            <person name="Sengamalay N."/>
            <person name="Fraser C.M."/>
            <person name="Hine E."/>
            <person name="Shefchek K.A."/>
            <person name="Das S.P."/>
            <person name="Tettelin H."/>
        </authorList>
    </citation>
    <scope>NUCLEOTIDE SEQUENCE [LARGE SCALE GENOMIC DNA]</scope>
    <source>
        <strain evidence="1">4042</strain>
    </source>
</reference>
<dbReference type="EMBL" id="JAOB01000050">
    <property type="protein sequence ID" value="EUA32879.1"/>
    <property type="molecule type" value="Genomic_DNA"/>
</dbReference>
<dbReference type="PATRIC" id="fig|1299334.3.peg.5450"/>
<protein>
    <submittedName>
        <fullName evidence="1">Linear gramicidin synthetase subunit D domain protein</fullName>
        <ecNumber evidence="1">1.-.-.-</ecNumber>
    </submittedName>
</protein>
<gene>
    <name evidence="1" type="ORF">I553_9025</name>
</gene>
<organism evidence="1">
    <name type="scientific">Mycobacterium xenopi 4042</name>
    <dbReference type="NCBI Taxonomy" id="1299334"/>
    <lineage>
        <taxon>Bacteria</taxon>
        <taxon>Bacillati</taxon>
        <taxon>Actinomycetota</taxon>
        <taxon>Actinomycetes</taxon>
        <taxon>Mycobacteriales</taxon>
        <taxon>Mycobacteriaceae</taxon>
        <taxon>Mycobacterium</taxon>
    </lineage>
</organism>
<proteinExistence type="predicted"/>
<name>X8AMR0_MYCXE</name>
<comment type="caution">
    <text evidence="1">The sequence shown here is derived from an EMBL/GenBank/DDBJ whole genome shotgun (WGS) entry which is preliminary data.</text>
</comment>
<dbReference type="AlphaFoldDB" id="X8AMR0"/>
<evidence type="ECO:0000313" key="1">
    <source>
        <dbReference type="EMBL" id="EUA32879.1"/>
    </source>
</evidence>
<accession>X8AMR0</accession>
<dbReference type="GO" id="GO:0016491">
    <property type="term" value="F:oxidoreductase activity"/>
    <property type="evidence" value="ECO:0007669"/>
    <property type="project" value="UniProtKB-KW"/>
</dbReference>
<keyword evidence="1" id="KW-0560">Oxidoreductase</keyword>
<sequence>MEVLSDEALIEARSRLDPAAGVMLTALWVASTASWRCSSTIWLSTGCRGGFCWMTSTPPGLNVALARLWCCRCRGRRLPAGRCCWPSTRTIPMSWPRPRCGAKWRRRPSAARGAP</sequence>